<sequence length="162" mass="18357">MRMHKKVRDERITQLNNQLQSEAFILVSTLVMLSIFIKANLMNQPVSEYMTELIVLIVSAFYLAIRGSFAGYRTTSNPKTRKKVWSAVIIGISIVISIINGVKNYSMYGEKYTGIFDGHFLAVLGITFLSSLVFTAVMIGVIFSIEEYGQKRLEKKLDDDED</sequence>
<keyword evidence="1" id="KW-1133">Transmembrane helix</keyword>
<keyword evidence="1" id="KW-0472">Membrane</keyword>
<dbReference type="InterPro" id="IPR046664">
    <property type="entry name" value="DUF6773"/>
</dbReference>
<reference evidence="3 5" key="2">
    <citation type="submission" date="2013-03" db="EMBL/GenBank/DDBJ databases">
        <title>The Genome Sequence of Enterococcus gilvus ATCC BAA-350 (PacBio/Illumina hybrid assembly).</title>
        <authorList>
            <consortium name="The Broad Institute Genomics Platform"/>
            <consortium name="The Broad Institute Genome Sequencing Center for Infectious Disease"/>
            <person name="Earl A."/>
            <person name="Russ C."/>
            <person name="Gilmore M."/>
            <person name="Surin D."/>
            <person name="Walker B."/>
            <person name="Young S."/>
            <person name="Zeng Q."/>
            <person name="Gargeya S."/>
            <person name="Fitzgerald M."/>
            <person name="Haas B."/>
            <person name="Abouelleil A."/>
            <person name="Allen A.W."/>
            <person name="Alvarado L."/>
            <person name="Arachchi H.M."/>
            <person name="Berlin A.M."/>
            <person name="Chapman S.B."/>
            <person name="Gainer-Dewar J."/>
            <person name="Goldberg J."/>
            <person name="Griggs A."/>
            <person name="Gujja S."/>
            <person name="Hansen M."/>
            <person name="Howarth C."/>
            <person name="Imamovic A."/>
            <person name="Ireland A."/>
            <person name="Larimer J."/>
            <person name="McCowan C."/>
            <person name="Murphy C."/>
            <person name="Pearson M."/>
            <person name="Poon T.W."/>
            <person name="Priest M."/>
            <person name="Roberts A."/>
            <person name="Saif S."/>
            <person name="Shea T."/>
            <person name="Sisk P."/>
            <person name="Sykes S."/>
            <person name="Wortman J."/>
            <person name="Nusbaum C."/>
            <person name="Birren B."/>
        </authorList>
    </citation>
    <scope>NUCLEOTIDE SEQUENCE [LARGE SCALE GENOMIC DNA]</scope>
    <source>
        <strain evidence="3 5">ATCC BAA-350</strain>
    </source>
</reference>
<evidence type="ECO:0000256" key="1">
    <source>
        <dbReference type="SAM" id="Phobius"/>
    </source>
</evidence>
<feature type="transmembrane region" description="Helical" evidence="1">
    <location>
        <begin position="122"/>
        <end position="145"/>
    </location>
</feature>
<dbReference type="AlphaFoldDB" id="R2XSF0"/>
<organism evidence="2 4">
    <name type="scientific">Enterococcus gilvus ATCC BAA-350</name>
    <dbReference type="NCBI Taxonomy" id="1158614"/>
    <lineage>
        <taxon>Bacteria</taxon>
        <taxon>Bacillati</taxon>
        <taxon>Bacillota</taxon>
        <taxon>Bacilli</taxon>
        <taxon>Lactobacillales</taxon>
        <taxon>Enterococcaceae</taxon>
        <taxon>Enterococcus</taxon>
    </lineage>
</organism>
<dbReference type="EMBL" id="AJDQ01000004">
    <property type="protein sequence ID" value="EOI57869.1"/>
    <property type="molecule type" value="Genomic_DNA"/>
</dbReference>
<reference evidence="2 4" key="1">
    <citation type="submission" date="2013-02" db="EMBL/GenBank/DDBJ databases">
        <title>The Genome Sequence of Enterococcus gilvus ATCC BAA-350.</title>
        <authorList>
            <consortium name="The Broad Institute Genome Sequencing Platform"/>
            <consortium name="The Broad Institute Genome Sequencing Center for Infectious Disease"/>
            <person name="Earl A.M."/>
            <person name="Gilmore M.S."/>
            <person name="Lebreton F."/>
            <person name="Walker B."/>
            <person name="Young S.K."/>
            <person name="Zeng Q."/>
            <person name="Gargeya S."/>
            <person name="Fitzgerald M."/>
            <person name="Haas B."/>
            <person name="Abouelleil A."/>
            <person name="Alvarado L."/>
            <person name="Arachchi H.M."/>
            <person name="Berlin A.M."/>
            <person name="Chapman S.B."/>
            <person name="Dewar J."/>
            <person name="Goldberg J."/>
            <person name="Griggs A."/>
            <person name="Gujja S."/>
            <person name="Hansen M."/>
            <person name="Howarth C."/>
            <person name="Imamovic A."/>
            <person name="Larimer J."/>
            <person name="McCowan C."/>
            <person name="Murphy C."/>
            <person name="Neiman D."/>
            <person name="Pearson M."/>
            <person name="Priest M."/>
            <person name="Roberts A."/>
            <person name="Saif S."/>
            <person name="Shea T."/>
            <person name="Sisk P."/>
            <person name="Sykes S."/>
            <person name="Wortman J."/>
            <person name="Nusbaum C."/>
            <person name="Birren B."/>
        </authorList>
    </citation>
    <scope>NUCLEOTIDE SEQUENCE [LARGE SCALE GENOMIC DNA]</scope>
    <source>
        <strain evidence="2 4">ATCC BAA-350</strain>
    </source>
</reference>
<evidence type="ECO:0000313" key="3">
    <source>
        <dbReference type="EMBL" id="EOW79377.1"/>
    </source>
</evidence>
<feature type="transmembrane region" description="Helical" evidence="1">
    <location>
        <begin position="53"/>
        <end position="72"/>
    </location>
</feature>
<feature type="transmembrane region" description="Helical" evidence="1">
    <location>
        <begin position="84"/>
        <end position="102"/>
    </location>
</feature>
<evidence type="ECO:0000313" key="4">
    <source>
        <dbReference type="Proteomes" id="UP000013750"/>
    </source>
</evidence>
<dbReference type="PATRIC" id="fig|1158614.3.peg.873"/>
<dbReference type="eggNOG" id="ENOG5032V6I">
    <property type="taxonomic scope" value="Bacteria"/>
</dbReference>
<gene>
    <name evidence="3" type="ORF">I592_03517</name>
    <name evidence="2" type="ORF">UKC_00844</name>
</gene>
<accession>R2XSF0</accession>
<comment type="caution">
    <text evidence="2">The sequence shown here is derived from an EMBL/GenBank/DDBJ whole genome shotgun (WGS) entry which is preliminary data.</text>
</comment>
<dbReference type="Proteomes" id="UP000013750">
    <property type="component" value="Unassembled WGS sequence"/>
</dbReference>
<dbReference type="EMBL" id="ASWH01000002">
    <property type="protein sequence ID" value="EOW79377.1"/>
    <property type="molecule type" value="Genomic_DNA"/>
</dbReference>
<proteinExistence type="predicted"/>
<evidence type="ECO:0000313" key="2">
    <source>
        <dbReference type="EMBL" id="EOI57869.1"/>
    </source>
</evidence>
<name>R2XSF0_9ENTE</name>
<dbReference type="Pfam" id="PF20563">
    <property type="entry name" value="DUF6773"/>
    <property type="match status" value="1"/>
</dbReference>
<dbReference type="HOGENOM" id="CLU_137995_0_0_9"/>
<evidence type="ECO:0000313" key="5">
    <source>
        <dbReference type="Proteomes" id="UP000014160"/>
    </source>
</evidence>
<keyword evidence="5" id="KW-1185">Reference proteome</keyword>
<dbReference type="Proteomes" id="UP000014160">
    <property type="component" value="Unassembled WGS sequence"/>
</dbReference>
<keyword evidence="1" id="KW-0812">Transmembrane</keyword>
<feature type="transmembrane region" description="Helical" evidence="1">
    <location>
        <begin position="21"/>
        <end position="41"/>
    </location>
</feature>
<protein>
    <submittedName>
        <fullName evidence="2">Uncharacterized protein</fullName>
    </submittedName>
</protein>
<dbReference type="RefSeq" id="WP_010779293.1">
    <property type="nucleotide sequence ID" value="NZ_ASWH01000002.1"/>
</dbReference>